<comment type="caution">
    <text evidence="3">The sequence shown here is derived from an EMBL/GenBank/DDBJ whole genome shotgun (WGS) entry which is preliminary data.</text>
</comment>
<keyword evidence="4" id="KW-1185">Reference proteome</keyword>
<dbReference type="InterPro" id="IPR011049">
    <property type="entry name" value="Serralysin-like_metalloprot_C"/>
</dbReference>
<comment type="subcellular location">
    <subcellularLocation>
        <location evidence="1">Secreted</location>
    </subcellularLocation>
</comment>
<dbReference type="EMBL" id="JAATJS010000002">
    <property type="protein sequence ID" value="NIX76034.1"/>
    <property type="molecule type" value="Genomic_DNA"/>
</dbReference>
<dbReference type="InterPro" id="IPR050557">
    <property type="entry name" value="RTX_toxin/Mannuronan_C5-epim"/>
</dbReference>
<evidence type="ECO:0000313" key="4">
    <source>
        <dbReference type="Proteomes" id="UP000707352"/>
    </source>
</evidence>
<dbReference type="InterPro" id="IPR018511">
    <property type="entry name" value="Hemolysin-typ_Ca-bd_CS"/>
</dbReference>
<protein>
    <submittedName>
        <fullName evidence="3">Calcium-binding protein</fullName>
    </submittedName>
</protein>
<proteinExistence type="predicted"/>
<dbReference type="Pfam" id="PF00353">
    <property type="entry name" value="HemolysinCabind"/>
    <property type="match status" value="8"/>
</dbReference>
<dbReference type="PANTHER" id="PTHR38340:SF1">
    <property type="entry name" value="S-LAYER PROTEIN"/>
    <property type="match status" value="1"/>
</dbReference>
<dbReference type="PROSITE" id="PS00330">
    <property type="entry name" value="HEMOLYSIN_CALCIUM"/>
    <property type="match status" value="6"/>
</dbReference>
<name>A0ABX0V888_9HYPH</name>
<sequence length="1105" mass="113859">MTAPAFWNSEFTVNSTTTNDQNEPVVTALADGRFVVTWTDWSQGEGDTTVRAQMYNADGSKKSNEFVVHSTTTNNQHQPSVTALSNGNFVVVWADDRLSTEANPNVEVYGRVFNVDGVPVGNEFLVPMQMGGGSTNGNQMLPSVCAISGTAGFAVSWHDDNPHGTDSSGSSIRTIMYNGDGTPRTGEIQVNVKAQDDQTSPAMADLGNQKFVVVWTDQTGDADQSAAIKMRIVNSDGTFATGENRVNTEVGGDQMNAKVTRLANGGFVVTWQSGELNDYEIAARVYDASGAPIGGEFAVNSSTFDKQIEPTVTALNDGRFMVTWSDNSEFVESDYEVKGQIFALSGGHYAKDGGEFRVTTGGIHNQQKSSVTTLVDGRVVVAWWSDNGDSSSGAVHARILEPREAGIELPGTALNDDYIGTAFNDTLHGAGGNDKLDGAGGNDILDGGAGADALIGGAGFDYADYRSSTSWGVNVNLQEGGGEYGDAAGDVYVGIEGAYGSAFGDSFIGNGAANHFLGGDGDDYFTASAGADTMDGGRGMDTVDYWGATSSVIISLMPGAVQGGFAAGQVLIDIEKVFGSAFNDTMSGNDEVNYLIGNAGDDSLSGLGGDDYLAGEAGNDTLLGGSGADLLIGQEGNDLLEGGSGADTLRGDDGIDMASYAHSSEAVVVSLADPSINQGVDAIGDRYLGIEGLIGSAFNDWLIGDAGNNILEGGAGADTLDGGDGFDIVSYARSSSAVRMDLGGIGLSTGDAVGDVLISIEGVEGSQFDDVLIAGSSGSYFLGGGGNDWMQAGGGADNLNGGDGFDTVTWATASGRVVVNLSNQAANGGAALGDVVTGVEAFYLTAYGDHFTANPATSVTVYGMAGNDVIIGSAQADYLDGGSGSDVLQGGGGNDTYLVDVASDVVVELAGGGYDTVYASTNYVLGSRMEVEVLCAAGGSASISLTGSETNNTIIGNDGANRLEGKGARDVIRGGAGNDRIDGGLHSDTLDGGAGRDIFVFSTKIDKKKTNVDKIVKFNVKDDSIHLENAIFKALGKGSVKKPVKLKADMFTIGKAATDENDRIIYDKKTGALYYDADGSGSGAALMFAQLDKNLKLTAADFFVI</sequence>
<accession>A0ABX0V888</accession>
<dbReference type="PANTHER" id="PTHR38340">
    <property type="entry name" value="S-LAYER PROTEIN"/>
    <property type="match status" value="1"/>
</dbReference>
<evidence type="ECO:0000256" key="2">
    <source>
        <dbReference type="ARBA" id="ARBA00022525"/>
    </source>
</evidence>
<reference evidence="3 4" key="1">
    <citation type="submission" date="2020-03" db="EMBL/GenBank/DDBJ databases">
        <title>The genome sequence of Microvirga sp. c23x22.</title>
        <authorList>
            <person name="Zhang X."/>
        </authorList>
    </citation>
    <scope>NUCLEOTIDE SEQUENCE [LARGE SCALE GENOMIC DNA]</scope>
    <source>
        <strain evidence="4">c23x22</strain>
    </source>
</reference>
<dbReference type="PRINTS" id="PR00313">
    <property type="entry name" value="CABNDNGRPT"/>
</dbReference>
<dbReference type="Gene3D" id="2.150.10.10">
    <property type="entry name" value="Serralysin-like metalloprotease, C-terminal"/>
    <property type="match status" value="8"/>
</dbReference>
<evidence type="ECO:0000313" key="3">
    <source>
        <dbReference type="EMBL" id="NIX76034.1"/>
    </source>
</evidence>
<keyword evidence="2" id="KW-0964">Secreted</keyword>
<dbReference type="SUPFAM" id="SSF51120">
    <property type="entry name" value="beta-Roll"/>
    <property type="match status" value="4"/>
</dbReference>
<dbReference type="RefSeq" id="WP_167671944.1">
    <property type="nucleotide sequence ID" value="NZ_JAATJS010000002.1"/>
</dbReference>
<evidence type="ECO:0000256" key="1">
    <source>
        <dbReference type="ARBA" id="ARBA00004613"/>
    </source>
</evidence>
<gene>
    <name evidence="3" type="ORF">HB375_05325</name>
</gene>
<organism evidence="3 4">
    <name type="scientific">Microvirga terricola</name>
    <dbReference type="NCBI Taxonomy" id="2719797"/>
    <lineage>
        <taxon>Bacteria</taxon>
        <taxon>Pseudomonadati</taxon>
        <taxon>Pseudomonadota</taxon>
        <taxon>Alphaproteobacteria</taxon>
        <taxon>Hyphomicrobiales</taxon>
        <taxon>Methylobacteriaceae</taxon>
        <taxon>Microvirga</taxon>
    </lineage>
</organism>
<dbReference type="InterPro" id="IPR001343">
    <property type="entry name" value="Hemolysn_Ca-bd"/>
</dbReference>
<dbReference type="Proteomes" id="UP000707352">
    <property type="component" value="Unassembled WGS sequence"/>
</dbReference>